<feature type="region of interest" description="Disordered" evidence="1">
    <location>
        <begin position="102"/>
        <end position="170"/>
    </location>
</feature>
<dbReference type="Proteomes" id="UP001153712">
    <property type="component" value="Chromosome 5"/>
</dbReference>
<evidence type="ECO:0000313" key="3">
    <source>
        <dbReference type="EMBL" id="CAG9862383.1"/>
    </source>
</evidence>
<feature type="signal peptide" evidence="2">
    <location>
        <begin position="1"/>
        <end position="25"/>
    </location>
</feature>
<evidence type="ECO:0000313" key="4">
    <source>
        <dbReference type="Proteomes" id="UP001153712"/>
    </source>
</evidence>
<proteinExistence type="predicted"/>
<name>A0A9N9TV09_PHYSR</name>
<feature type="compositionally biased region" description="Basic residues" evidence="1">
    <location>
        <begin position="118"/>
        <end position="135"/>
    </location>
</feature>
<keyword evidence="2" id="KW-0732">Signal</keyword>
<organism evidence="3 4">
    <name type="scientific">Phyllotreta striolata</name>
    <name type="common">Striped flea beetle</name>
    <name type="synonym">Crioceris striolata</name>
    <dbReference type="NCBI Taxonomy" id="444603"/>
    <lineage>
        <taxon>Eukaryota</taxon>
        <taxon>Metazoa</taxon>
        <taxon>Ecdysozoa</taxon>
        <taxon>Arthropoda</taxon>
        <taxon>Hexapoda</taxon>
        <taxon>Insecta</taxon>
        <taxon>Pterygota</taxon>
        <taxon>Neoptera</taxon>
        <taxon>Endopterygota</taxon>
        <taxon>Coleoptera</taxon>
        <taxon>Polyphaga</taxon>
        <taxon>Cucujiformia</taxon>
        <taxon>Chrysomeloidea</taxon>
        <taxon>Chrysomelidae</taxon>
        <taxon>Galerucinae</taxon>
        <taxon>Alticini</taxon>
        <taxon>Phyllotreta</taxon>
    </lineage>
</organism>
<sequence length="210" mass="24452">MKMKLFVLLTGIALVVFALVHVSLQDEVSTKLRTDQNIKKRQIFGDYRGWPNKEYITRSLNLSKLRNQNTDSSIKRRQIQGDYRGWPRKGGLARALNLSDLRKQNVGSPGKANNADRRHLRPNHKHHAHGVRPRALKVFDIDKRSDKNNGPERNSRNVFPNDETDTSDSEIEDSVEVLIRFHELFNDIEEMLAEETEPQLRQRWMNQMNA</sequence>
<protein>
    <submittedName>
        <fullName evidence="3">Uncharacterized protein</fullName>
    </submittedName>
</protein>
<accession>A0A9N9TV09</accession>
<gene>
    <name evidence="3" type="ORF">PHYEVI_LOCUS8698</name>
</gene>
<dbReference type="EMBL" id="OU900098">
    <property type="protein sequence ID" value="CAG9862383.1"/>
    <property type="molecule type" value="Genomic_DNA"/>
</dbReference>
<evidence type="ECO:0000256" key="1">
    <source>
        <dbReference type="SAM" id="MobiDB-lite"/>
    </source>
</evidence>
<evidence type="ECO:0000256" key="2">
    <source>
        <dbReference type="SAM" id="SignalP"/>
    </source>
</evidence>
<keyword evidence="4" id="KW-1185">Reference proteome</keyword>
<dbReference type="AlphaFoldDB" id="A0A9N9TV09"/>
<feature type="chain" id="PRO_5040402281" evidence="2">
    <location>
        <begin position="26"/>
        <end position="210"/>
    </location>
</feature>
<reference evidence="3" key="1">
    <citation type="submission" date="2022-01" db="EMBL/GenBank/DDBJ databases">
        <authorList>
            <person name="King R."/>
        </authorList>
    </citation>
    <scope>NUCLEOTIDE SEQUENCE</scope>
</reference>
<feature type="compositionally biased region" description="Basic and acidic residues" evidence="1">
    <location>
        <begin position="137"/>
        <end position="155"/>
    </location>
</feature>